<evidence type="ECO:0000256" key="2">
    <source>
        <dbReference type="PROSITE-ProRule" id="PRU00059"/>
    </source>
</evidence>
<feature type="domain" description="CUB" evidence="3">
    <location>
        <begin position="248"/>
        <end position="357"/>
    </location>
</feature>
<gene>
    <name evidence="4" type="ORF">AAG570_013390</name>
</gene>
<name>A0ABD0YCB2_9HEMI</name>
<sequence length="438" mass="50170">MCRCSYDYLEIWEGGNCSWRKCGDWSERLKLLRYVSSRGHIHLAFVSDYSHHYGGFKARLSIEHEWIRDPRVDEEAEESLCLSLQWTSSPSALLPSGLYWQPQSCDMVGGYVCKKHNQESAMDLNLNVTLNETEGRLTSPFYPLAYSHNLDYWVTIVGPEQTRIVFKFSRLDLEAQAHCLYDFLELHDTGPHLSRQPHRLCGHYDHHDMEKLRLVSSNNVAMLHFRSDYSVSGGGYALTWRAVDTSWCPMQTLTAKEGVITSPNYPHYLLPHLDCSTTILAPEGKRVWLELKEFDVETEDAVVEVVVGGGAGRLQPHSRRGLLSDGVYVSSGERMQIILKTGDKPLGRGFRAVYRTGREDEEEERTVELKGNSSGHYLHINYPLNPPQRLTYTDRLLAPVGHSIHLQFHNSAFTLCQYCHTALFKQIHLQNNRPPPFF</sequence>
<evidence type="ECO:0000313" key="4">
    <source>
        <dbReference type="EMBL" id="KAL1128856.1"/>
    </source>
</evidence>
<dbReference type="FunFam" id="2.60.120.290:FF:000005">
    <property type="entry name" value="Procollagen C-endopeptidase enhancer 1"/>
    <property type="match status" value="1"/>
</dbReference>
<dbReference type="AlphaFoldDB" id="A0ABD0YCB2"/>
<dbReference type="Proteomes" id="UP001558652">
    <property type="component" value="Unassembled WGS sequence"/>
</dbReference>
<feature type="disulfide bond" evidence="2">
    <location>
        <begin position="248"/>
        <end position="275"/>
    </location>
</feature>
<protein>
    <recommendedName>
        <fullName evidence="3">CUB domain-containing protein</fullName>
    </recommendedName>
</protein>
<dbReference type="PANTHER" id="PTHR24255">
    <property type="entry name" value="COMPLEMENT COMPONENT 1, S SUBCOMPONENT-RELATED"/>
    <property type="match status" value="1"/>
</dbReference>
<comment type="caution">
    <text evidence="4">The sequence shown here is derived from an EMBL/GenBank/DDBJ whole genome shotgun (WGS) entry which is preliminary data.</text>
</comment>
<evidence type="ECO:0000313" key="5">
    <source>
        <dbReference type="Proteomes" id="UP001558652"/>
    </source>
</evidence>
<dbReference type="InterPro" id="IPR035914">
    <property type="entry name" value="Sperma_CUB_dom_sf"/>
</dbReference>
<accession>A0ABD0YCB2</accession>
<dbReference type="SMART" id="SM00042">
    <property type="entry name" value="CUB"/>
    <property type="match status" value="2"/>
</dbReference>
<feature type="domain" description="CUB" evidence="3">
    <location>
        <begin position="126"/>
        <end position="243"/>
    </location>
</feature>
<dbReference type="InterPro" id="IPR000859">
    <property type="entry name" value="CUB_dom"/>
</dbReference>
<keyword evidence="5" id="KW-1185">Reference proteome</keyword>
<dbReference type="PANTHER" id="PTHR24255:SF31">
    <property type="entry name" value="CUBILIN-LIKE PROTEIN"/>
    <property type="match status" value="1"/>
</dbReference>
<dbReference type="EMBL" id="JBFDAA010000009">
    <property type="protein sequence ID" value="KAL1128856.1"/>
    <property type="molecule type" value="Genomic_DNA"/>
</dbReference>
<dbReference type="Pfam" id="PF00431">
    <property type="entry name" value="CUB"/>
    <property type="match status" value="2"/>
</dbReference>
<feature type="domain" description="CUB" evidence="3">
    <location>
        <begin position="1"/>
        <end position="63"/>
    </location>
</feature>
<organism evidence="4 5">
    <name type="scientific">Ranatra chinensis</name>
    <dbReference type="NCBI Taxonomy" id="642074"/>
    <lineage>
        <taxon>Eukaryota</taxon>
        <taxon>Metazoa</taxon>
        <taxon>Ecdysozoa</taxon>
        <taxon>Arthropoda</taxon>
        <taxon>Hexapoda</taxon>
        <taxon>Insecta</taxon>
        <taxon>Pterygota</taxon>
        <taxon>Neoptera</taxon>
        <taxon>Paraneoptera</taxon>
        <taxon>Hemiptera</taxon>
        <taxon>Heteroptera</taxon>
        <taxon>Panheteroptera</taxon>
        <taxon>Nepomorpha</taxon>
        <taxon>Nepidae</taxon>
        <taxon>Ranatrinae</taxon>
        <taxon>Ranatra</taxon>
    </lineage>
</organism>
<dbReference type="SUPFAM" id="SSF49854">
    <property type="entry name" value="Spermadhesin, CUB domain"/>
    <property type="match status" value="3"/>
</dbReference>
<keyword evidence="1 2" id="KW-1015">Disulfide bond</keyword>
<evidence type="ECO:0000259" key="3">
    <source>
        <dbReference type="PROSITE" id="PS01180"/>
    </source>
</evidence>
<dbReference type="CDD" id="cd00041">
    <property type="entry name" value="CUB"/>
    <property type="match status" value="3"/>
</dbReference>
<proteinExistence type="predicted"/>
<dbReference type="PROSITE" id="PS01180">
    <property type="entry name" value="CUB"/>
    <property type="match status" value="3"/>
</dbReference>
<reference evidence="4 5" key="1">
    <citation type="submission" date="2024-07" db="EMBL/GenBank/DDBJ databases">
        <title>Chromosome-level genome assembly of the water stick insect Ranatra chinensis (Heteroptera: Nepidae).</title>
        <authorList>
            <person name="Liu X."/>
        </authorList>
    </citation>
    <scope>NUCLEOTIDE SEQUENCE [LARGE SCALE GENOMIC DNA]</scope>
    <source>
        <strain evidence="4">Cailab_2021Rc</strain>
        <tissue evidence="4">Muscle</tissue>
    </source>
</reference>
<dbReference type="Gene3D" id="2.60.120.290">
    <property type="entry name" value="Spermadhesin, CUB domain"/>
    <property type="match status" value="3"/>
</dbReference>
<evidence type="ECO:0000256" key="1">
    <source>
        <dbReference type="ARBA" id="ARBA00023157"/>
    </source>
</evidence>
<comment type="caution">
    <text evidence="2">Lacks conserved residue(s) required for the propagation of feature annotation.</text>
</comment>